<proteinExistence type="predicted"/>
<dbReference type="SUPFAM" id="SSF55909">
    <property type="entry name" value="Pentein"/>
    <property type="match status" value="1"/>
</dbReference>
<evidence type="ECO:0000313" key="3">
    <source>
        <dbReference type="Proteomes" id="UP001500432"/>
    </source>
</evidence>
<protein>
    <submittedName>
        <fullName evidence="2">Agmatine deiminase family protein</fullName>
    </submittedName>
</protein>
<keyword evidence="1" id="KW-0378">Hydrolase</keyword>
<dbReference type="Pfam" id="PF04371">
    <property type="entry name" value="PAD_porph"/>
    <property type="match status" value="1"/>
</dbReference>
<keyword evidence="3" id="KW-1185">Reference proteome</keyword>
<dbReference type="Proteomes" id="UP001500432">
    <property type="component" value="Unassembled WGS sequence"/>
</dbReference>
<name>A0ABP5NYT9_9MICC</name>
<gene>
    <name evidence="2" type="ORF">GCM10009849_35270</name>
</gene>
<dbReference type="Gene3D" id="3.75.10.10">
    <property type="entry name" value="L-arginine/glycine Amidinotransferase, Chain A"/>
    <property type="match status" value="1"/>
</dbReference>
<dbReference type="RefSeq" id="WP_344301143.1">
    <property type="nucleotide sequence ID" value="NZ_BAAAQW010000014.1"/>
</dbReference>
<accession>A0ABP5NYT9</accession>
<dbReference type="EMBL" id="BAAAQW010000014">
    <property type="protein sequence ID" value="GAA2203330.1"/>
    <property type="molecule type" value="Genomic_DNA"/>
</dbReference>
<reference evidence="3" key="1">
    <citation type="journal article" date="2019" name="Int. J. Syst. Evol. Microbiol.">
        <title>The Global Catalogue of Microorganisms (GCM) 10K type strain sequencing project: providing services to taxonomists for standard genome sequencing and annotation.</title>
        <authorList>
            <consortium name="The Broad Institute Genomics Platform"/>
            <consortium name="The Broad Institute Genome Sequencing Center for Infectious Disease"/>
            <person name="Wu L."/>
            <person name="Ma J."/>
        </authorList>
    </citation>
    <scope>NUCLEOTIDE SEQUENCE [LARGE SCALE GENOMIC DNA]</scope>
    <source>
        <strain evidence="3">JCM 16034</strain>
    </source>
</reference>
<organism evidence="2 3">
    <name type="scientific">Sinomonas flava</name>
    <dbReference type="NCBI Taxonomy" id="496857"/>
    <lineage>
        <taxon>Bacteria</taxon>
        <taxon>Bacillati</taxon>
        <taxon>Actinomycetota</taxon>
        <taxon>Actinomycetes</taxon>
        <taxon>Micrococcales</taxon>
        <taxon>Micrococcaceae</taxon>
        <taxon>Sinomonas</taxon>
    </lineage>
</organism>
<dbReference type="PANTHER" id="PTHR31377">
    <property type="entry name" value="AGMATINE DEIMINASE-RELATED"/>
    <property type="match status" value="1"/>
</dbReference>
<comment type="caution">
    <text evidence="2">The sequence shown here is derived from an EMBL/GenBank/DDBJ whole genome shotgun (WGS) entry which is preliminary data.</text>
</comment>
<dbReference type="PANTHER" id="PTHR31377:SF0">
    <property type="entry name" value="AGMATINE DEIMINASE-RELATED"/>
    <property type="match status" value="1"/>
</dbReference>
<sequence length="358" mass="38832">MSWLMPAETDPHERLWMAWPSGGYTLGETDESAHEAREAWAAVARAARRFEPVTMVVRPEDRAIAEAYLGRSVHLLEAELDDAWMRDIGPSFVLGAGKDGAHDGAPRLGAVDWTFNGWGAQDWASWERDAAIGRAVGEAAGAEVIPSALVNEGGGIQVDGRGTVLVTETVQLDPGRNPGATKASVEAELERTIGARHVVWLPRGLTRDSERFGTRGHVDLVAAIPRPGTLLVHVQYNPEHPDHQVSGQALEALRASRTVDGRPWDIVEVPAPAQLHDDEGWVDWSYINHVALNGGLVACSFNDPHDEKALRMLADAYRGRHVAAVDARAIFSRGGGIHCITQQQPRATGPRHSTSGRI</sequence>
<evidence type="ECO:0000256" key="1">
    <source>
        <dbReference type="ARBA" id="ARBA00022801"/>
    </source>
</evidence>
<evidence type="ECO:0000313" key="2">
    <source>
        <dbReference type="EMBL" id="GAA2203330.1"/>
    </source>
</evidence>
<dbReference type="InterPro" id="IPR007466">
    <property type="entry name" value="Peptidyl-Arg-deiminase_porph"/>
</dbReference>